<sequence>MYEALMHEIFPEPAVVRWLLCQPPNAAILARFPAGKKPKKRRRRCLWSYGFSLSSPDFFLYMHSFAALSYYAIQSYRPRKLENPSPRVFNTCCSVNSLSSSWSHGDCVIVILASHQGKPVQSPAGSVPNFRNSLSLSLCYQHCRGPVCDRVYTRRQLGRANGPRSFSACRCITTDSGGDILPRTAATLQPSSQHDDAPRRQHCQERVSTFFRHAHQEVGPWWLSAYHQVDLGSIAGRVTPDIRTITMMAAMYLLSRDSMALQFEKDVPVLSREVRSTLFPELDSTVMCILEPRMFGNWLLPHKVASITSRLAVWLSLLVSLQVCYWLRVVQGVSNKLRSNYKVNFSVHVFEIYLVLKRTLFKTPLEERSETTELVRDVVAWRFVRWRLAIGHAAANHRQAPLPEASARCVLGAQRYEGYALTNYCRMSLVTETKAVRRRGKPVYGEKILTYPGNVAVLKKKERIRKEAQKRKLNKMEEREKCKQEKERKQYKNKASKILHEGKQSRKRRGKSIFHRGKGKTRKEIQVCLIDRKVTTTPQLCYSTSRRMESDLPWRILLVRHRAGVRKALGSNPGQDMDAYECGAPTLQCNFPALVKPRLHEAEKYPGIEVERGFSCNFPALVKPRLHEAEKYPGIELERGFSCNFPALVKPRLHEAEKYPGIEVERGFSCNFPALVKPRLHEAEKYPGIEVERGFSCNFPALVKPRLHEAEKYPGIEVERGFSCNFPALVKPRLHEAEKYPGIELERGFSCNFPALVKPRLHEAEKYPGIELERASCNFPALVKPRLHEAEKYPGIELERGFSCNFPALVKPRLHEAEEYPGIELERGFSLFLAVAIPLDEPYNDVAFSWNYEANYVLPYNASELSQYGYARRETRSLKDLTRTTAYHVLRNKFQSQSGREIPEKTRRPTASSGTIPTCEKSVTRPGIEPGSPWWEAARLTAQPPCAPPPPPDHPDKSGFCFCFRRASDSTINHKHNFTKKCQNPTIVRRTQSAGWGRGGVLVRLLASHLAERGSFSGRVTPGFSRGGIVPDDAAGRRVFSGSSRFTRLFVPALLRIHLASPSVETVCMYLAGDDNWVCRACSHGYDGETCLLKAICEAAATPMKGTSMIADILHVVFTNNHQRPGNFADSSAGKLNCIHVCMCVCSSNNEPARKIRTDLRATWSGVKLEQQSNGLLTDARVHKGLWCLACRRMNPRNLRVSHNQLDYQQDEPGLIPGWVTLDFRKWESCRAMPLVGGGFFRGSPVSLAIAFLAFVVNNVLNRSTQLNLRKTAKIAGRLTHPDPVYTIVCIAHVPSTSVDEGLDPEYLLAEQMGKEGEECEDFYEDCPLSLMTLMKREDYWPQGPASHGNERRLTRTGQPPQPIRSEPGCDWPKGEANRETALQRPEYRRPDSYRTMFFWLLSMACVSSRKDAVSQQYGLNGSVNNHQESDHADPRMERSWDARAGKREYLEKTRRQAASSSTIPTCENPGAKAPPLPQPVGTKPHDAAGRWVSLGISRFLRPCIPALLYSHLISPSSALKTSMLRAAQISLDNYNVWSVAACTYMYDRLPITRRSHHSVVHYHNTYRPALSEESAMARSRSHSSSSQQVPERRGTPMENSTAMFSENGAALECEGGEMGDPRENPPTIGNILYYSGSDPAGD</sequence>
<dbReference type="Proteomes" id="UP001159363">
    <property type="component" value="Chromosome 1"/>
</dbReference>
<reference evidence="2 3" key="1">
    <citation type="submission" date="2023-02" db="EMBL/GenBank/DDBJ databases">
        <title>LHISI_Scaffold_Assembly.</title>
        <authorList>
            <person name="Stuart O.P."/>
            <person name="Cleave R."/>
            <person name="Magrath M.J.L."/>
            <person name="Mikheyev A.S."/>
        </authorList>
    </citation>
    <scope>NUCLEOTIDE SEQUENCE [LARGE SCALE GENOMIC DNA]</scope>
    <source>
        <strain evidence="2">Daus_M_001</strain>
        <tissue evidence="2">Leg muscle</tissue>
    </source>
</reference>
<dbReference type="InterPro" id="IPR006631">
    <property type="entry name" value="DM4_12"/>
</dbReference>
<evidence type="ECO:0000313" key="3">
    <source>
        <dbReference type="Proteomes" id="UP001159363"/>
    </source>
</evidence>
<name>A0ABQ9IPY4_9NEOP</name>
<dbReference type="PANTHER" id="PTHR21398:SF22">
    <property type="entry name" value="IP12060P-RELATED"/>
    <property type="match status" value="1"/>
</dbReference>
<feature type="region of interest" description="Disordered" evidence="1">
    <location>
        <begin position="468"/>
        <end position="516"/>
    </location>
</feature>
<feature type="compositionally biased region" description="Low complexity" evidence="1">
    <location>
        <begin position="1572"/>
        <end position="1587"/>
    </location>
</feature>
<dbReference type="PANTHER" id="PTHR21398">
    <property type="entry name" value="AGAP007094-PA"/>
    <property type="match status" value="1"/>
</dbReference>
<dbReference type="Pfam" id="PF07841">
    <property type="entry name" value="DM4_12"/>
    <property type="match status" value="1"/>
</dbReference>
<feature type="region of interest" description="Disordered" evidence="1">
    <location>
        <begin position="1453"/>
        <end position="1479"/>
    </location>
</feature>
<accession>A0ABQ9IPY4</accession>
<protein>
    <submittedName>
        <fullName evidence="2">Uncharacterized protein</fullName>
    </submittedName>
</protein>
<feature type="compositionally biased region" description="Polar residues" evidence="1">
    <location>
        <begin position="1457"/>
        <end position="1466"/>
    </location>
</feature>
<evidence type="ECO:0000256" key="1">
    <source>
        <dbReference type="SAM" id="MobiDB-lite"/>
    </source>
</evidence>
<feature type="compositionally biased region" description="Basic residues" evidence="1">
    <location>
        <begin position="505"/>
        <end position="516"/>
    </location>
</feature>
<gene>
    <name evidence="2" type="ORF">PR048_003821</name>
</gene>
<evidence type="ECO:0000313" key="2">
    <source>
        <dbReference type="EMBL" id="KAJ8898461.1"/>
    </source>
</evidence>
<organism evidence="2 3">
    <name type="scientific">Dryococelus australis</name>
    <dbReference type="NCBI Taxonomy" id="614101"/>
    <lineage>
        <taxon>Eukaryota</taxon>
        <taxon>Metazoa</taxon>
        <taxon>Ecdysozoa</taxon>
        <taxon>Arthropoda</taxon>
        <taxon>Hexapoda</taxon>
        <taxon>Insecta</taxon>
        <taxon>Pterygota</taxon>
        <taxon>Neoptera</taxon>
        <taxon>Polyneoptera</taxon>
        <taxon>Phasmatodea</taxon>
        <taxon>Verophasmatodea</taxon>
        <taxon>Anareolatae</taxon>
        <taxon>Phasmatidae</taxon>
        <taxon>Eurycanthinae</taxon>
        <taxon>Dryococelus</taxon>
    </lineage>
</organism>
<proteinExistence type="predicted"/>
<dbReference type="EMBL" id="JARBHB010000001">
    <property type="protein sequence ID" value="KAJ8898461.1"/>
    <property type="molecule type" value="Genomic_DNA"/>
</dbReference>
<feature type="region of interest" description="Disordered" evidence="1">
    <location>
        <begin position="895"/>
        <end position="926"/>
    </location>
</feature>
<feature type="region of interest" description="Disordered" evidence="1">
    <location>
        <begin position="1572"/>
        <end position="1643"/>
    </location>
</feature>
<keyword evidence="3" id="KW-1185">Reference proteome</keyword>
<feature type="compositionally biased region" description="Basic and acidic residues" evidence="1">
    <location>
        <begin position="474"/>
        <end position="490"/>
    </location>
</feature>
<feature type="region of interest" description="Disordered" evidence="1">
    <location>
        <begin position="1342"/>
        <end position="1384"/>
    </location>
</feature>
<comment type="caution">
    <text evidence="2">The sequence shown here is derived from an EMBL/GenBank/DDBJ whole genome shotgun (WGS) entry which is preliminary data.</text>
</comment>